<feature type="region of interest" description="Disordered" evidence="1">
    <location>
        <begin position="213"/>
        <end position="236"/>
    </location>
</feature>
<accession>A0A4V3SIW7</accession>
<gene>
    <name evidence="2" type="ORF">EX30DRAFT_234588</name>
</gene>
<dbReference type="Proteomes" id="UP000298138">
    <property type="component" value="Unassembled WGS sequence"/>
</dbReference>
<feature type="compositionally biased region" description="Low complexity" evidence="1">
    <location>
        <begin position="66"/>
        <end position="81"/>
    </location>
</feature>
<sequence>MTTTTTTTTTTTVLTPSSSRSSSRHRSADSPRLSFARETRRQSSNSSPKPRNTAPRLRQSSRVRKQSTSSSRPSSRPSTPSQAIKSEHEPGTVIVTSSNELRRAPNPVTHVFSLADNIGPLAHWDAATHVVSNQEIESTYSKEQPTTTPDGRKIYGRLVTKTVTVTVSTTIATTEIVHPDEGVKYINAYEQQQNPRVNLEKYHVSRKEAAGYKDYHEEFHRQHHRSALPNRLKESE</sequence>
<evidence type="ECO:0000256" key="1">
    <source>
        <dbReference type="SAM" id="MobiDB-lite"/>
    </source>
</evidence>
<keyword evidence="3" id="KW-1185">Reference proteome</keyword>
<name>A0A4V3SIW7_9PEZI</name>
<evidence type="ECO:0000313" key="2">
    <source>
        <dbReference type="EMBL" id="TGZ81825.1"/>
    </source>
</evidence>
<dbReference type="InParanoid" id="A0A4V3SIW7"/>
<feature type="region of interest" description="Disordered" evidence="1">
    <location>
        <begin position="1"/>
        <end position="91"/>
    </location>
</feature>
<reference evidence="2 3" key="1">
    <citation type="submission" date="2019-04" db="EMBL/GenBank/DDBJ databases">
        <title>Comparative genomics and transcriptomics to analyze fruiting body development in filamentous ascomycetes.</title>
        <authorList>
            <consortium name="DOE Joint Genome Institute"/>
            <person name="Lutkenhaus R."/>
            <person name="Traeger S."/>
            <person name="Breuer J."/>
            <person name="Kuo A."/>
            <person name="Lipzen A."/>
            <person name="Pangilinan J."/>
            <person name="Dilworth D."/>
            <person name="Sandor L."/>
            <person name="Poggeler S."/>
            <person name="Barry K."/>
            <person name="Grigoriev I.V."/>
            <person name="Nowrousian M."/>
        </authorList>
    </citation>
    <scope>NUCLEOTIDE SEQUENCE [LARGE SCALE GENOMIC DNA]</scope>
    <source>
        <strain evidence="2 3">CBS 389.68</strain>
    </source>
</reference>
<evidence type="ECO:0000313" key="3">
    <source>
        <dbReference type="Proteomes" id="UP000298138"/>
    </source>
</evidence>
<dbReference type="EMBL" id="ML220117">
    <property type="protein sequence ID" value="TGZ81825.1"/>
    <property type="molecule type" value="Genomic_DNA"/>
</dbReference>
<dbReference type="AlphaFoldDB" id="A0A4V3SIW7"/>
<feature type="compositionally biased region" description="Low complexity" evidence="1">
    <location>
        <begin position="1"/>
        <end position="21"/>
    </location>
</feature>
<protein>
    <submittedName>
        <fullName evidence="2">Uncharacterized protein</fullName>
    </submittedName>
</protein>
<proteinExistence type="predicted"/>
<organism evidence="2 3">
    <name type="scientific">Ascodesmis nigricans</name>
    <dbReference type="NCBI Taxonomy" id="341454"/>
    <lineage>
        <taxon>Eukaryota</taxon>
        <taxon>Fungi</taxon>
        <taxon>Dikarya</taxon>
        <taxon>Ascomycota</taxon>
        <taxon>Pezizomycotina</taxon>
        <taxon>Pezizomycetes</taxon>
        <taxon>Pezizales</taxon>
        <taxon>Ascodesmidaceae</taxon>
        <taxon>Ascodesmis</taxon>
    </lineage>
</organism>